<evidence type="ECO:0000256" key="2">
    <source>
        <dbReference type="ARBA" id="ARBA00022448"/>
    </source>
</evidence>
<feature type="transmembrane region" description="Helical" evidence="7">
    <location>
        <begin position="76"/>
        <end position="100"/>
    </location>
</feature>
<keyword evidence="10" id="KW-1185">Reference proteome</keyword>
<keyword evidence="3" id="KW-1003">Cell membrane</keyword>
<keyword evidence="6 7" id="KW-0472">Membrane</keyword>
<evidence type="ECO:0000256" key="4">
    <source>
        <dbReference type="ARBA" id="ARBA00022692"/>
    </source>
</evidence>
<dbReference type="InterPro" id="IPR035906">
    <property type="entry name" value="MetI-like_sf"/>
</dbReference>
<feature type="transmembrane region" description="Helical" evidence="7">
    <location>
        <begin position="112"/>
        <end position="130"/>
    </location>
</feature>
<dbReference type="PANTHER" id="PTHR30193:SF37">
    <property type="entry name" value="INNER MEMBRANE ABC TRANSPORTER PERMEASE PROTEIN YCJO"/>
    <property type="match status" value="1"/>
</dbReference>
<dbReference type="GO" id="GO:0005886">
    <property type="term" value="C:plasma membrane"/>
    <property type="evidence" value="ECO:0007669"/>
    <property type="project" value="UniProtKB-SubCell"/>
</dbReference>
<evidence type="ECO:0000256" key="7">
    <source>
        <dbReference type="RuleBase" id="RU363032"/>
    </source>
</evidence>
<dbReference type="Gene3D" id="1.10.3720.10">
    <property type="entry name" value="MetI-like"/>
    <property type="match status" value="1"/>
</dbReference>
<feature type="transmembrane region" description="Helical" evidence="7">
    <location>
        <begin position="271"/>
        <end position="293"/>
    </location>
</feature>
<keyword evidence="2 7" id="KW-0813">Transport</keyword>
<accession>A0A4U8Q231</accession>
<evidence type="ECO:0000256" key="6">
    <source>
        <dbReference type="ARBA" id="ARBA00023136"/>
    </source>
</evidence>
<keyword evidence="4 7" id="KW-0812">Transmembrane</keyword>
<sequence length="302" mass="34147">MNSKGNKKYSVFWPVVFIAPFIIFFFTFNLFPIIYSFFLSFTDWNGIGEKVFVGLDNYIRIFTKDTTFLKSLWNTLYIMVLGFPISVFLGLLIAAFLSNLKKFRNLFQTINFLPYITTPVAIGLIFTFLFDWNTGIINRIIEFFGGEGINWLGNAKFAPVVIGIMIIWKCTGYYMALYLAGITSISTDIYEAAKVDGAGTVKTFFKITMPLLKPITIFITITSLIYALQLFDEPNLMFNVSTTSIIGGPDRSCLTMVWNFYDVAFGSTARLGYGSAVSSTLFIIIVAASLIGMRFMNRKEEN</sequence>
<organism evidence="9 10">
    <name type="scientific">Robinsoniella peoriensis</name>
    <dbReference type="NCBI Taxonomy" id="180332"/>
    <lineage>
        <taxon>Bacteria</taxon>
        <taxon>Bacillati</taxon>
        <taxon>Bacillota</taxon>
        <taxon>Clostridia</taxon>
        <taxon>Lachnospirales</taxon>
        <taxon>Lachnospiraceae</taxon>
        <taxon>Robinsoniella</taxon>
    </lineage>
</organism>
<evidence type="ECO:0000313" key="9">
    <source>
        <dbReference type="EMBL" id="TLC98784.1"/>
    </source>
</evidence>
<dbReference type="PANTHER" id="PTHR30193">
    <property type="entry name" value="ABC TRANSPORTER PERMEASE PROTEIN"/>
    <property type="match status" value="1"/>
</dbReference>
<evidence type="ECO:0000256" key="1">
    <source>
        <dbReference type="ARBA" id="ARBA00004651"/>
    </source>
</evidence>
<dbReference type="OrthoDB" id="9809173at2"/>
<name>A0A4U8Q231_9FIRM</name>
<evidence type="ECO:0000313" key="10">
    <source>
        <dbReference type="Proteomes" id="UP000306509"/>
    </source>
</evidence>
<evidence type="ECO:0000256" key="3">
    <source>
        <dbReference type="ARBA" id="ARBA00022475"/>
    </source>
</evidence>
<reference evidence="9 10" key="1">
    <citation type="journal article" date="2019" name="Anaerobe">
        <title>Detection of Robinsoniella peoriensis in multiple bone samples of a trauma patient.</title>
        <authorList>
            <person name="Schrottner P."/>
            <person name="Hartwich K."/>
            <person name="Bunk B."/>
            <person name="Schober I."/>
            <person name="Helbig S."/>
            <person name="Rudolph W.W."/>
            <person name="Gunzer F."/>
        </authorList>
    </citation>
    <scope>NUCLEOTIDE SEQUENCE [LARGE SCALE GENOMIC DNA]</scope>
    <source>
        <strain evidence="9 10">DSM 106044</strain>
    </source>
</reference>
<dbReference type="SUPFAM" id="SSF160964">
    <property type="entry name" value="MalF N-terminal region-like"/>
    <property type="match status" value="1"/>
</dbReference>
<dbReference type="GO" id="GO:0055085">
    <property type="term" value="P:transmembrane transport"/>
    <property type="evidence" value="ECO:0007669"/>
    <property type="project" value="InterPro"/>
</dbReference>
<comment type="similarity">
    <text evidence="7">Belongs to the binding-protein-dependent transport system permease family.</text>
</comment>
<evidence type="ECO:0000256" key="5">
    <source>
        <dbReference type="ARBA" id="ARBA00022989"/>
    </source>
</evidence>
<feature type="transmembrane region" description="Helical" evidence="7">
    <location>
        <begin position="157"/>
        <end position="180"/>
    </location>
</feature>
<dbReference type="Pfam" id="PF00528">
    <property type="entry name" value="BPD_transp_1"/>
    <property type="match status" value="1"/>
</dbReference>
<proteinExistence type="inferred from homology"/>
<dbReference type="PROSITE" id="PS50928">
    <property type="entry name" value="ABC_TM1"/>
    <property type="match status" value="1"/>
</dbReference>
<dbReference type="Proteomes" id="UP000306509">
    <property type="component" value="Unassembled WGS sequence"/>
</dbReference>
<comment type="caution">
    <text evidence="9">The sequence shown here is derived from an EMBL/GenBank/DDBJ whole genome shotgun (WGS) entry which is preliminary data.</text>
</comment>
<feature type="transmembrane region" description="Helical" evidence="7">
    <location>
        <begin position="12"/>
        <end position="35"/>
    </location>
</feature>
<dbReference type="STRING" id="180332.GCA_000797495_02121"/>
<dbReference type="AlphaFoldDB" id="A0A4U8Q231"/>
<dbReference type="RefSeq" id="WP_044289614.1">
    <property type="nucleotide sequence ID" value="NZ_CABMJZ010000123.1"/>
</dbReference>
<feature type="domain" description="ABC transmembrane type-1" evidence="8">
    <location>
        <begin position="72"/>
        <end position="292"/>
    </location>
</feature>
<comment type="subcellular location">
    <subcellularLocation>
        <location evidence="1 7">Cell membrane</location>
        <topology evidence="1 7">Multi-pass membrane protein</topology>
    </subcellularLocation>
</comment>
<feature type="transmembrane region" description="Helical" evidence="7">
    <location>
        <begin position="211"/>
        <end position="231"/>
    </location>
</feature>
<dbReference type="CDD" id="cd06261">
    <property type="entry name" value="TM_PBP2"/>
    <property type="match status" value="1"/>
</dbReference>
<keyword evidence="5 7" id="KW-1133">Transmembrane helix</keyword>
<dbReference type="InterPro" id="IPR000515">
    <property type="entry name" value="MetI-like"/>
</dbReference>
<protein>
    <submittedName>
        <fullName evidence="9">Lactose transport system permease protein LacF</fullName>
    </submittedName>
</protein>
<dbReference type="InterPro" id="IPR051393">
    <property type="entry name" value="ABC_transporter_permease"/>
</dbReference>
<dbReference type="SUPFAM" id="SSF161098">
    <property type="entry name" value="MetI-like"/>
    <property type="match status" value="1"/>
</dbReference>
<gene>
    <name evidence="9" type="primary">lacF_34</name>
    <name evidence="9" type="ORF">DSM106044_04317</name>
</gene>
<evidence type="ECO:0000259" key="8">
    <source>
        <dbReference type="PROSITE" id="PS50928"/>
    </source>
</evidence>
<dbReference type="EMBL" id="QGQD01000083">
    <property type="protein sequence ID" value="TLC98784.1"/>
    <property type="molecule type" value="Genomic_DNA"/>
</dbReference>